<sequence length="169" mass="17607">MTAGEHLAQALRAEITALENVLTHLEAEQQALRGADAQQIESAARAKDAAIHALSSLQQQRPTAAAESAGGSSPSHAEGSLPSHAEGSSPSRAEGSLSRQIAALDNSTENRGLQARLIALGEQCTELNAANGLLIDRLAEHTRSALRVLRQQDGDPRLYSGSGGADSTR</sequence>
<name>A0A3C1KM87_9GAMM</name>
<dbReference type="InterPro" id="IPR036679">
    <property type="entry name" value="FlgN-like_sf"/>
</dbReference>
<protein>
    <recommendedName>
        <fullName evidence="8">Flagellar protein FlgN</fullName>
    </recommendedName>
</protein>
<comment type="function">
    <text evidence="1">Required for the efficient initiation of filament assembly.</text>
</comment>
<comment type="caution">
    <text evidence="6">The sequence shown here is derived from an EMBL/GenBank/DDBJ whole genome shotgun (WGS) entry which is preliminary data.</text>
</comment>
<comment type="similarity">
    <text evidence="2">Belongs to the FlgN family.</text>
</comment>
<evidence type="ECO:0000256" key="4">
    <source>
        <dbReference type="SAM" id="Coils"/>
    </source>
</evidence>
<organism evidence="6 7">
    <name type="scientific">Haliea salexigens</name>
    <dbReference type="NCBI Taxonomy" id="287487"/>
    <lineage>
        <taxon>Bacteria</taxon>
        <taxon>Pseudomonadati</taxon>
        <taxon>Pseudomonadota</taxon>
        <taxon>Gammaproteobacteria</taxon>
        <taxon>Cellvibrionales</taxon>
        <taxon>Halieaceae</taxon>
        <taxon>Haliea</taxon>
    </lineage>
</organism>
<dbReference type="GO" id="GO:0044780">
    <property type="term" value="P:bacterial-type flagellum assembly"/>
    <property type="evidence" value="ECO:0007669"/>
    <property type="project" value="InterPro"/>
</dbReference>
<evidence type="ECO:0000313" key="6">
    <source>
        <dbReference type="EMBL" id="HAN27578.1"/>
    </source>
</evidence>
<dbReference type="STRING" id="1121937.GCA_000423125_00681"/>
<accession>A0A3C1KM87</accession>
<proteinExistence type="inferred from homology"/>
<evidence type="ECO:0000256" key="5">
    <source>
        <dbReference type="SAM" id="MobiDB-lite"/>
    </source>
</evidence>
<dbReference type="Gene3D" id="1.20.58.300">
    <property type="entry name" value="FlgN-like"/>
    <property type="match status" value="1"/>
</dbReference>
<feature type="compositionally biased region" description="Low complexity" evidence="5">
    <location>
        <begin position="64"/>
        <end position="80"/>
    </location>
</feature>
<reference evidence="6 7" key="1">
    <citation type="journal article" date="2018" name="Nat. Biotechnol.">
        <title>A standardized bacterial taxonomy based on genome phylogeny substantially revises the tree of life.</title>
        <authorList>
            <person name="Parks D.H."/>
            <person name="Chuvochina M."/>
            <person name="Waite D.W."/>
            <person name="Rinke C."/>
            <person name="Skarshewski A."/>
            <person name="Chaumeil P.A."/>
            <person name="Hugenholtz P."/>
        </authorList>
    </citation>
    <scope>NUCLEOTIDE SEQUENCE [LARGE SCALE GENOMIC DNA]</scope>
    <source>
        <strain evidence="6">UBA9158</strain>
    </source>
</reference>
<evidence type="ECO:0000256" key="2">
    <source>
        <dbReference type="ARBA" id="ARBA00007703"/>
    </source>
</evidence>
<gene>
    <name evidence="6" type="ORF">DCP75_07640</name>
</gene>
<feature type="non-terminal residue" evidence="6">
    <location>
        <position position="169"/>
    </location>
</feature>
<dbReference type="Pfam" id="PF05130">
    <property type="entry name" value="FlgN"/>
    <property type="match status" value="1"/>
</dbReference>
<dbReference type="SUPFAM" id="SSF140566">
    <property type="entry name" value="FlgN-like"/>
    <property type="match status" value="1"/>
</dbReference>
<dbReference type="Proteomes" id="UP000259273">
    <property type="component" value="Unassembled WGS sequence"/>
</dbReference>
<keyword evidence="3" id="KW-1005">Bacterial flagellum biogenesis</keyword>
<feature type="region of interest" description="Disordered" evidence="5">
    <location>
        <begin position="56"/>
        <end position="100"/>
    </location>
</feature>
<dbReference type="AlphaFoldDB" id="A0A3C1KM87"/>
<dbReference type="EMBL" id="DMND01000106">
    <property type="protein sequence ID" value="HAN27578.1"/>
    <property type="molecule type" value="Genomic_DNA"/>
</dbReference>
<evidence type="ECO:0000256" key="3">
    <source>
        <dbReference type="ARBA" id="ARBA00022795"/>
    </source>
</evidence>
<dbReference type="InterPro" id="IPR007809">
    <property type="entry name" value="FlgN-like"/>
</dbReference>
<evidence type="ECO:0008006" key="8">
    <source>
        <dbReference type="Google" id="ProtNLM"/>
    </source>
</evidence>
<keyword evidence="4" id="KW-0175">Coiled coil</keyword>
<evidence type="ECO:0000313" key="7">
    <source>
        <dbReference type="Proteomes" id="UP000259273"/>
    </source>
</evidence>
<feature type="coiled-coil region" evidence="4">
    <location>
        <begin position="8"/>
        <end position="35"/>
    </location>
</feature>
<evidence type="ECO:0000256" key="1">
    <source>
        <dbReference type="ARBA" id="ARBA00002397"/>
    </source>
</evidence>